<dbReference type="Pfam" id="PF00571">
    <property type="entry name" value="CBS"/>
    <property type="match status" value="2"/>
</dbReference>
<accession>A0A1Q9LQZ9</accession>
<dbReference type="InterPro" id="IPR051257">
    <property type="entry name" value="Diverse_CBS-Domain"/>
</dbReference>
<organism evidence="4 5">
    <name type="scientific">Actinokineospora bangkokensis</name>
    <dbReference type="NCBI Taxonomy" id="1193682"/>
    <lineage>
        <taxon>Bacteria</taxon>
        <taxon>Bacillati</taxon>
        <taxon>Actinomycetota</taxon>
        <taxon>Actinomycetes</taxon>
        <taxon>Pseudonocardiales</taxon>
        <taxon>Pseudonocardiaceae</taxon>
        <taxon>Actinokineospora</taxon>
    </lineage>
</organism>
<evidence type="ECO:0000259" key="3">
    <source>
        <dbReference type="PROSITE" id="PS51371"/>
    </source>
</evidence>
<proteinExistence type="predicted"/>
<sequence>MRVRDVMTRPVVTVRPDTPLREAVTLVTEHGYAGLPVVDEDGRVIGVVGESELLRCVVDPDDVADPLVGDVVGGQVRVGSPVDREVVGDVMVRPVEVVGPDVEAAVVAGTMLTSGTRCLPVVERGLLVGVVARRDLLRTLVRPDDVIAAKVRALLDDYAGSRRAWSLVVDHGQVGVTGDFADDAERRLVVALCRTVAGVGAVHLTPVPAPSLAWDD</sequence>
<dbReference type="SMART" id="SM00116">
    <property type="entry name" value="CBS"/>
    <property type="match status" value="2"/>
</dbReference>
<dbReference type="OrthoDB" id="3672399at2"/>
<gene>
    <name evidence="4" type="ORF">BJP25_11855</name>
</gene>
<dbReference type="STRING" id="1193682.BJP25_11855"/>
<dbReference type="Proteomes" id="UP000186040">
    <property type="component" value="Unassembled WGS sequence"/>
</dbReference>
<keyword evidence="1 2" id="KW-0129">CBS domain</keyword>
<reference evidence="4 5" key="1">
    <citation type="submission" date="2016-10" db="EMBL/GenBank/DDBJ databases">
        <title>The Draft Genome Sequence of Actinokineospora bangkokensis 44EHWT reveals the biosynthetic pathway of antifungal compounds Thailandins with unusual extender unit butylmalonyl-CoA.</title>
        <authorList>
            <person name="Greule A."/>
            <person name="Intra B."/>
            <person name="Flemming S."/>
            <person name="Rommel M.G."/>
            <person name="Panbangred W."/>
            <person name="Bechthold A."/>
        </authorList>
    </citation>
    <scope>NUCLEOTIDE SEQUENCE [LARGE SCALE GENOMIC DNA]</scope>
    <source>
        <strain evidence="4 5">44EHW</strain>
    </source>
</reference>
<feature type="domain" description="CBS" evidence="3">
    <location>
        <begin position="91"/>
        <end position="146"/>
    </location>
</feature>
<name>A0A1Q9LQZ9_9PSEU</name>
<dbReference type="SUPFAM" id="SSF54631">
    <property type="entry name" value="CBS-domain pair"/>
    <property type="match status" value="1"/>
</dbReference>
<evidence type="ECO:0000256" key="2">
    <source>
        <dbReference type="PROSITE-ProRule" id="PRU00703"/>
    </source>
</evidence>
<evidence type="ECO:0000313" key="5">
    <source>
        <dbReference type="Proteomes" id="UP000186040"/>
    </source>
</evidence>
<dbReference type="PROSITE" id="PS51371">
    <property type="entry name" value="CBS"/>
    <property type="match status" value="2"/>
</dbReference>
<dbReference type="Gene3D" id="3.10.580.10">
    <property type="entry name" value="CBS-domain"/>
    <property type="match status" value="1"/>
</dbReference>
<evidence type="ECO:0000256" key="1">
    <source>
        <dbReference type="ARBA" id="ARBA00023122"/>
    </source>
</evidence>
<dbReference type="InterPro" id="IPR007055">
    <property type="entry name" value="BON_dom"/>
</dbReference>
<dbReference type="RefSeq" id="WP_075973824.1">
    <property type="nucleotide sequence ID" value="NZ_MKQR01000007.1"/>
</dbReference>
<dbReference type="AlphaFoldDB" id="A0A1Q9LQZ9"/>
<dbReference type="EMBL" id="MKQR01000007">
    <property type="protein sequence ID" value="OLR94442.1"/>
    <property type="molecule type" value="Genomic_DNA"/>
</dbReference>
<dbReference type="PANTHER" id="PTHR43080">
    <property type="entry name" value="CBS DOMAIN-CONTAINING PROTEIN CBSX3, MITOCHONDRIAL"/>
    <property type="match status" value="1"/>
</dbReference>
<dbReference type="Pfam" id="PF04972">
    <property type="entry name" value="BON"/>
    <property type="match status" value="1"/>
</dbReference>
<evidence type="ECO:0000313" key="4">
    <source>
        <dbReference type="EMBL" id="OLR94442.1"/>
    </source>
</evidence>
<dbReference type="InterPro" id="IPR046342">
    <property type="entry name" value="CBS_dom_sf"/>
</dbReference>
<comment type="caution">
    <text evidence="4">The sequence shown here is derived from an EMBL/GenBank/DDBJ whole genome shotgun (WGS) entry which is preliminary data.</text>
</comment>
<feature type="domain" description="CBS" evidence="3">
    <location>
        <begin position="7"/>
        <end position="63"/>
    </location>
</feature>
<dbReference type="PANTHER" id="PTHR43080:SF29">
    <property type="entry name" value="OS02G0818000 PROTEIN"/>
    <property type="match status" value="1"/>
</dbReference>
<dbReference type="InterPro" id="IPR000644">
    <property type="entry name" value="CBS_dom"/>
</dbReference>
<protein>
    <recommendedName>
        <fullName evidence="3">CBS domain-containing protein</fullName>
    </recommendedName>
</protein>
<keyword evidence="5" id="KW-1185">Reference proteome</keyword>